<dbReference type="FunFam" id="3.80.10.10:FF:000095">
    <property type="entry name" value="LRR receptor-like serine/threonine-protein kinase GSO1"/>
    <property type="match status" value="1"/>
</dbReference>
<dbReference type="InterPro" id="IPR008266">
    <property type="entry name" value="Tyr_kinase_AS"/>
</dbReference>
<evidence type="ECO:0000256" key="15">
    <source>
        <dbReference type="ARBA" id="ARBA00023136"/>
    </source>
</evidence>
<comment type="catalytic activity">
    <reaction evidence="18">
        <text>L-threonyl-[protein] + ATP = O-phospho-L-threonyl-[protein] + ADP + H(+)</text>
        <dbReference type="Rhea" id="RHEA:46608"/>
        <dbReference type="Rhea" id="RHEA-COMP:11060"/>
        <dbReference type="Rhea" id="RHEA-COMP:11605"/>
        <dbReference type="ChEBI" id="CHEBI:15378"/>
        <dbReference type="ChEBI" id="CHEBI:30013"/>
        <dbReference type="ChEBI" id="CHEBI:30616"/>
        <dbReference type="ChEBI" id="CHEBI:61977"/>
        <dbReference type="ChEBI" id="CHEBI:456216"/>
        <dbReference type="EC" id="2.7.11.1"/>
    </reaction>
</comment>
<dbReference type="AlphaFoldDB" id="A0ABD2Z3T0"/>
<dbReference type="PANTHER" id="PTHR27000:SF775">
    <property type="entry name" value="PLANT INTRACELLULAR RAS-GROUP-RELATED LRR PROTEIN 3"/>
    <property type="match status" value="1"/>
</dbReference>
<evidence type="ECO:0000256" key="18">
    <source>
        <dbReference type="ARBA" id="ARBA00047899"/>
    </source>
</evidence>
<evidence type="ECO:0000313" key="23">
    <source>
        <dbReference type="EMBL" id="KAL3514126.1"/>
    </source>
</evidence>
<evidence type="ECO:0000256" key="4">
    <source>
        <dbReference type="ARBA" id="ARBA00022527"/>
    </source>
</evidence>
<keyword evidence="8 21" id="KW-0812">Transmembrane</keyword>
<evidence type="ECO:0000256" key="16">
    <source>
        <dbReference type="ARBA" id="ARBA00023170"/>
    </source>
</evidence>
<evidence type="ECO:0000259" key="22">
    <source>
        <dbReference type="PROSITE" id="PS50011"/>
    </source>
</evidence>
<evidence type="ECO:0000256" key="11">
    <source>
        <dbReference type="ARBA" id="ARBA00022741"/>
    </source>
</evidence>
<comment type="caution">
    <text evidence="23">The sequence shown here is derived from an EMBL/GenBank/DDBJ whole genome shotgun (WGS) entry which is preliminary data.</text>
</comment>
<comment type="subcellular location">
    <subcellularLocation>
        <location evidence="1">Cell membrane</location>
        <topology evidence="1">Single-pass type I membrane protein</topology>
    </subcellularLocation>
</comment>
<dbReference type="FunFam" id="3.80.10.10:FF:000400">
    <property type="entry name" value="Nuclear pore complex protein NUP107"/>
    <property type="match status" value="1"/>
</dbReference>
<evidence type="ECO:0000256" key="8">
    <source>
        <dbReference type="ARBA" id="ARBA00022692"/>
    </source>
</evidence>
<keyword evidence="13 20" id="KW-0067">ATP-binding</keyword>
<evidence type="ECO:0000256" key="9">
    <source>
        <dbReference type="ARBA" id="ARBA00022729"/>
    </source>
</evidence>
<comment type="catalytic activity">
    <reaction evidence="19">
        <text>L-seryl-[protein] + ATP = O-phospho-L-seryl-[protein] + ADP + H(+)</text>
        <dbReference type="Rhea" id="RHEA:17989"/>
        <dbReference type="Rhea" id="RHEA-COMP:9863"/>
        <dbReference type="Rhea" id="RHEA-COMP:11604"/>
        <dbReference type="ChEBI" id="CHEBI:15378"/>
        <dbReference type="ChEBI" id="CHEBI:29999"/>
        <dbReference type="ChEBI" id="CHEBI:30616"/>
        <dbReference type="ChEBI" id="CHEBI:83421"/>
        <dbReference type="ChEBI" id="CHEBI:456216"/>
        <dbReference type="EC" id="2.7.11.1"/>
    </reaction>
</comment>
<evidence type="ECO:0000256" key="13">
    <source>
        <dbReference type="ARBA" id="ARBA00022840"/>
    </source>
</evidence>
<evidence type="ECO:0000256" key="1">
    <source>
        <dbReference type="ARBA" id="ARBA00004251"/>
    </source>
</evidence>
<dbReference type="GO" id="GO:0005524">
    <property type="term" value="F:ATP binding"/>
    <property type="evidence" value="ECO:0007669"/>
    <property type="project" value="UniProtKB-UniRule"/>
</dbReference>
<dbReference type="Pfam" id="PF00560">
    <property type="entry name" value="LRR_1"/>
    <property type="match status" value="5"/>
</dbReference>
<keyword evidence="6" id="KW-0433">Leucine-rich repeat</keyword>
<dbReference type="GO" id="GO:0051707">
    <property type="term" value="P:response to other organism"/>
    <property type="evidence" value="ECO:0007669"/>
    <property type="project" value="UniProtKB-ARBA"/>
</dbReference>
<dbReference type="GO" id="GO:0006952">
    <property type="term" value="P:defense response"/>
    <property type="evidence" value="ECO:0007669"/>
    <property type="project" value="UniProtKB-ARBA"/>
</dbReference>
<keyword evidence="16" id="KW-0675">Receptor</keyword>
<dbReference type="SMART" id="SM00369">
    <property type="entry name" value="LRR_TYP"/>
    <property type="match status" value="11"/>
</dbReference>
<keyword evidence="24" id="KW-1185">Reference proteome</keyword>
<dbReference type="Pfam" id="PF23598">
    <property type="entry name" value="LRR_14"/>
    <property type="match status" value="2"/>
</dbReference>
<dbReference type="InterPro" id="IPR055414">
    <property type="entry name" value="LRR_R13L4/SHOC2-like"/>
</dbReference>
<dbReference type="GO" id="GO:0009653">
    <property type="term" value="P:anatomical structure morphogenesis"/>
    <property type="evidence" value="ECO:0007669"/>
    <property type="project" value="UniProtKB-ARBA"/>
</dbReference>
<dbReference type="PRINTS" id="PR00019">
    <property type="entry name" value="LEURICHRPT"/>
</dbReference>
<evidence type="ECO:0000256" key="12">
    <source>
        <dbReference type="ARBA" id="ARBA00022777"/>
    </source>
</evidence>
<dbReference type="Gene3D" id="3.80.10.10">
    <property type="entry name" value="Ribonuclease Inhibitor"/>
    <property type="match status" value="4"/>
</dbReference>
<evidence type="ECO:0000256" key="2">
    <source>
        <dbReference type="ARBA" id="ARBA00012513"/>
    </source>
</evidence>
<dbReference type="InterPro" id="IPR001611">
    <property type="entry name" value="Leu-rich_rpt"/>
</dbReference>
<dbReference type="GO" id="GO:0099402">
    <property type="term" value="P:plant organ development"/>
    <property type="evidence" value="ECO:0007669"/>
    <property type="project" value="UniProtKB-ARBA"/>
</dbReference>
<evidence type="ECO:0000256" key="14">
    <source>
        <dbReference type="ARBA" id="ARBA00022989"/>
    </source>
</evidence>
<dbReference type="InterPro" id="IPR000719">
    <property type="entry name" value="Prot_kinase_dom"/>
</dbReference>
<gene>
    <name evidence="23" type="ORF">ACH5RR_026843</name>
</gene>
<evidence type="ECO:0000256" key="17">
    <source>
        <dbReference type="ARBA" id="ARBA00023180"/>
    </source>
</evidence>
<evidence type="ECO:0000256" key="10">
    <source>
        <dbReference type="ARBA" id="ARBA00022737"/>
    </source>
</evidence>
<accession>A0ABD2Z3T0</accession>
<dbReference type="EC" id="2.7.11.1" evidence="2"/>
<dbReference type="Pfam" id="PF00069">
    <property type="entry name" value="Pkinase"/>
    <property type="match status" value="1"/>
</dbReference>
<evidence type="ECO:0000256" key="19">
    <source>
        <dbReference type="ARBA" id="ARBA00048679"/>
    </source>
</evidence>
<dbReference type="PROSITE" id="PS50011">
    <property type="entry name" value="PROTEIN_KINASE_DOM"/>
    <property type="match status" value="1"/>
</dbReference>
<feature type="binding site" evidence="20">
    <location>
        <position position="825"/>
    </location>
    <ligand>
        <name>ATP</name>
        <dbReference type="ChEBI" id="CHEBI:30616"/>
    </ligand>
</feature>
<dbReference type="PANTHER" id="PTHR27000">
    <property type="entry name" value="LEUCINE-RICH REPEAT RECEPTOR-LIKE PROTEIN KINASE FAMILY PROTEIN-RELATED"/>
    <property type="match status" value="1"/>
</dbReference>
<organism evidence="23 24">
    <name type="scientific">Cinchona calisaya</name>
    <dbReference type="NCBI Taxonomy" id="153742"/>
    <lineage>
        <taxon>Eukaryota</taxon>
        <taxon>Viridiplantae</taxon>
        <taxon>Streptophyta</taxon>
        <taxon>Embryophyta</taxon>
        <taxon>Tracheophyta</taxon>
        <taxon>Spermatophyta</taxon>
        <taxon>Magnoliopsida</taxon>
        <taxon>eudicotyledons</taxon>
        <taxon>Gunneridae</taxon>
        <taxon>Pentapetalae</taxon>
        <taxon>asterids</taxon>
        <taxon>lamiids</taxon>
        <taxon>Gentianales</taxon>
        <taxon>Rubiaceae</taxon>
        <taxon>Cinchonoideae</taxon>
        <taxon>Cinchoneae</taxon>
        <taxon>Cinchona</taxon>
    </lineage>
</organism>
<dbReference type="GO" id="GO:0004674">
    <property type="term" value="F:protein serine/threonine kinase activity"/>
    <property type="evidence" value="ECO:0007669"/>
    <property type="project" value="UniProtKB-KW"/>
</dbReference>
<dbReference type="InterPro" id="IPR032675">
    <property type="entry name" value="LRR_dom_sf"/>
</dbReference>
<dbReference type="Pfam" id="PF13855">
    <property type="entry name" value="LRR_8"/>
    <property type="match status" value="1"/>
</dbReference>
<keyword evidence="7" id="KW-0808">Transferase</keyword>
<evidence type="ECO:0000256" key="21">
    <source>
        <dbReference type="SAM" id="Phobius"/>
    </source>
</evidence>
<dbReference type="PROSITE" id="PS51450">
    <property type="entry name" value="LRR"/>
    <property type="match status" value="1"/>
</dbReference>
<keyword evidence="5" id="KW-0597">Phosphoprotein</keyword>
<dbReference type="PROSITE" id="PS00107">
    <property type="entry name" value="PROTEIN_KINASE_ATP"/>
    <property type="match status" value="1"/>
</dbReference>
<protein>
    <recommendedName>
        <fullName evidence="2">non-specific serine/threonine protein kinase</fullName>
        <ecNumber evidence="2">2.7.11.1</ecNumber>
    </recommendedName>
</protein>
<keyword evidence="4" id="KW-0723">Serine/threonine-protein kinase</keyword>
<evidence type="ECO:0000256" key="7">
    <source>
        <dbReference type="ARBA" id="ARBA00022679"/>
    </source>
</evidence>
<evidence type="ECO:0000256" key="3">
    <source>
        <dbReference type="ARBA" id="ARBA00022475"/>
    </source>
</evidence>
<keyword evidence="3" id="KW-1003">Cell membrane</keyword>
<keyword evidence="17" id="KW-0325">Glycoprotein</keyword>
<dbReference type="FunFam" id="3.80.10.10:FF:000719">
    <property type="entry name" value="MDIS1-interacting receptor like kinase 2 isoform A"/>
    <property type="match status" value="1"/>
</dbReference>
<feature type="domain" description="Protein kinase" evidence="22">
    <location>
        <begin position="797"/>
        <end position="1070"/>
    </location>
</feature>
<dbReference type="SUPFAM" id="SSF52058">
    <property type="entry name" value="L domain-like"/>
    <property type="match status" value="1"/>
</dbReference>
<dbReference type="InterPro" id="IPR003591">
    <property type="entry name" value="Leu-rich_rpt_typical-subtyp"/>
</dbReference>
<dbReference type="FunFam" id="3.30.200.20:FF:000309">
    <property type="entry name" value="Leucine-rich repeat receptor protein kinase MSP1"/>
    <property type="match status" value="1"/>
</dbReference>
<dbReference type="SUPFAM" id="SSF52047">
    <property type="entry name" value="RNI-like"/>
    <property type="match status" value="1"/>
</dbReference>
<feature type="transmembrane region" description="Helical" evidence="21">
    <location>
        <begin position="48"/>
        <end position="72"/>
    </location>
</feature>
<dbReference type="EMBL" id="JBJUIK010000011">
    <property type="protein sequence ID" value="KAL3514126.1"/>
    <property type="molecule type" value="Genomic_DNA"/>
</dbReference>
<dbReference type="GO" id="GO:0005886">
    <property type="term" value="C:plasma membrane"/>
    <property type="evidence" value="ECO:0007669"/>
    <property type="project" value="UniProtKB-SubCell"/>
</dbReference>
<keyword evidence="12" id="KW-0418">Kinase</keyword>
<name>A0ABD2Z3T0_9GENT</name>
<evidence type="ECO:0000313" key="24">
    <source>
        <dbReference type="Proteomes" id="UP001630127"/>
    </source>
</evidence>
<evidence type="ECO:0000256" key="6">
    <source>
        <dbReference type="ARBA" id="ARBA00022614"/>
    </source>
</evidence>
<evidence type="ECO:0000256" key="5">
    <source>
        <dbReference type="ARBA" id="ARBA00022553"/>
    </source>
</evidence>
<dbReference type="InterPro" id="IPR011009">
    <property type="entry name" value="Kinase-like_dom_sf"/>
</dbReference>
<keyword evidence="10" id="KW-0677">Repeat</keyword>
<dbReference type="SUPFAM" id="SSF56112">
    <property type="entry name" value="Protein kinase-like (PK-like)"/>
    <property type="match status" value="1"/>
</dbReference>
<keyword evidence="9" id="KW-0732">Signal</keyword>
<dbReference type="InterPro" id="IPR013210">
    <property type="entry name" value="LRR_N_plant-typ"/>
</dbReference>
<feature type="transmembrane region" description="Helical" evidence="21">
    <location>
        <begin position="731"/>
        <end position="756"/>
    </location>
</feature>
<dbReference type="Gene3D" id="1.10.510.10">
    <property type="entry name" value="Transferase(Phosphotransferase) domain 1"/>
    <property type="match status" value="1"/>
</dbReference>
<dbReference type="FunFam" id="1.10.510.10:FF:000445">
    <property type="entry name" value="MDIS1-interacting receptor like kinase 2"/>
    <property type="match status" value="1"/>
</dbReference>
<dbReference type="PROSITE" id="PS00109">
    <property type="entry name" value="PROTEIN_KINASE_TYR"/>
    <property type="match status" value="1"/>
</dbReference>
<sequence length="1089" mass="120147">MAQMQPMDNIIYMFHFFCQINHFDQSGSFKHCKEAETMISVPIGKPSFFTVHLVFVLVTILFCFHGTVSASAEEAAALFKWKSSFLNPDNPLLTSWILQQNSSLCSWYGVSCINGSVNRLNLSDSNINSTLYNFPFSSLPNLEYVDMENNEFSGSIPPQIGNLSKLIYLDLQGGALSNEIPREIGLLKNLQTLHLNGNYLNGSIPEEIGQLRFLNDLALALNDLDGPFPASFGNLKNLSYLYVHDNQLSGPIPPELGNFDNLVEVFMYGNQLSGHIPSTLGNLNKLKVLYLFSNNLSGSIPSELGNLTSLNSLSLFNNNLTGSIPPSLGNLSNLTFLHLYANQLSGSIPKELGNLILLEDLELSNNLLTGSVPVTLGNLSNLQYLYVLHNQLSGPIPQELRNLTKLVAMIMAENQFSGQLPEGLCQGGVLQNLTVYENMLTGPIPRSLKNCSSLLRTVFYGNRLTGNVSEMFGVYPNLDYMDLSNNNFYGELSADWGRCQNLSTLKIAENNISGPIPPELGNLTQLGVLDISSNRLTGEIPKEFGKLTSMLNLFLQENQLSGSIPQELGSLTQLLILDLSANSLDGSIPRTLGNCQKLFQLKLSSNLLSQNIPIEFGKFIQLSTLDLSHNFLVGEIPSAFRSLQSLEMLNLSHNNLSGSIPDDLDALPGSTHVDLSFNDLEGPIPPGNVFKNLTIQQVKGNKGLCGNITGLQPCQSPPVERTHMRHKGRRLVLIILLPLLGSLVLLCAFVGSFILYERRKRTVKAEDMDADGAGFFSISVFDGRAMYRQILEATEVFNSTFCIGEGGYGSVYKVNLPSADVVAVKRLHHPSEMTDRNGFLTEIRALTNIRHRNIVKLYGFCSNSEHSILVYEYQERGSLANILSKDAAARNLDWQKRVNIIKGVAYALSYMHHDCSPPIVHRDISSKNILLDSDYEAHVSDFGTAKLLKKDSSNWSALAGTYGYIAPEFAYTMEVTEKCDVYSFGILALEVIKGRYPGDYISQILCPTPGNLQLKDLLDQRLSHPSREVEEVLISIIKIAEGCLVANPKSRPTMYIVSNMLSMGAPSPHLGELLTNNNYAICLLHLDIT</sequence>
<dbReference type="Gene3D" id="3.30.200.20">
    <property type="entry name" value="Phosphorylase Kinase, domain 1"/>
    <property type="match status" value="1"/>
</dbReference>
<keyword evidence="15 21" id="KW-0472">Membrane</keyword>
<dbReference type="Proteomes" id="UP001630127">
    <property type="component" value="Unassembled WGS sequence"/>
</dbReference>
<dbReference type="FunFam" id="3.80.10.10:FF:000416">
    <property type="entry name" value="Probable leucine-rich repeat receptor-like protein kinase At5g63930"/>
    <property type="match status" value="1"/>
</dbReference>
<dbReference type="Pfam" id="PF08263">
    <property type="entry name" value="LRRNT_2"/>
    <property type="match status" value="1"/>
</dbReference>
<reference evidence="23 24" key="1">
    <citation type="submission" date="2024-11" db="EMBL/GenBank/DDBJ databases">
        <title>A near-complete genome assembly of Cinchona calisaya.</title>
        <authorList>
            <person name="Lian D.C."/>
            <person name="Zhao X.W."/>
            <person name="Wei L."/>
        </authorList>
    </citation>
    <scope>NUCLEOTIDE SEQUENCE [LARGE SCALE GENOMIC DNA]</scope>
    <source>
        <tissue evidence="23">Nenye</tissue>
    </source>
</reference>
<evidence type="ECO:0000256" key="20">
    <source>
        <dbReference type="PROSITE-ProRule" id="PRU10141"/>
    </source>
</evidence>
<keyword evidence="11 20" id="KW-0547">Nucleotide-binding</keyword>
<dbReference type="InterPro" id="IPR017441">
    <property type="entry name" value="Protein_kinase_ATP_BS"/>
</dbReference>
<keyword evidence="14 21" id="KW-1133">Transmembrane helix</keyword>
<proteinExistence type="predicted"/>